<reference evidence="4 5" key="1">
    <citation type="submission" date="2019-01" db="EMBL/GenBank/DDBJ databases">
        <authorList>
            <consortium name="Pathogen Informatics"/>
        </authorList>
    </citation>
    <scope>NUCLEOTIDE SEQUENCE [LARGE SCALE GENOMIC DNA]</scope>
    <source>
        <strain evidence="4 5">NCTC10125</strain>
    </source>
</reference>
<feature type="transmembrane region" description="Helical" evidence="2">
    <location>
        <begin position="12"/>
        <end position="35"/>
    </location>
</feature>
<dbReference type="KEGG" id="mds:MDIS_03990"/>
<gene>
    <name evidence="4" type="ORF">NCTC10125_00755</name>
</gene>
<dbReference type="CDD" id="cd00229">
    <property type="entry name" value="SGNH_hydrolase"/>
    <property type="match status" value="1"/>
</dbReference>
<evidence type="ECO:0000313" key="5">
    <source>
        <dbReference type="Proteomes" id="UP000289629"/>
    </source>
</evidence>
<dbReference type="InterPro" id="IPR051532">
    <property type="entry name" value="Ester_Hydrolysis_Enzymes"/>
</dbReference>
<dbReference type="SUPFAM" id="SSF52266">
    <property type="entry name" value="SGNH hydrolase"/>
    <property type="match status" value="1"/>
</dbReference>
<feature type="domain" description="SGNH hydrolase-type esterase" evidence="3">
    <location>
        <begin position="49"/>
        <end position="335"/>
    </location>
</feature>
<feature type="compositionally biased region" description="Pro residues" evidence="1">
    <location>
        <begin position="564"/>
        <end position="576"/>
    </location>
</feature>
<proteinExistence type="predicted"/>
<organism evidence="4 5">
    <name type="scientific">Mesomycoplasma dispar</name>
    <dbReference type="NCBI Taxonomy" id="86660"/>
    <lineage>
        <taxon>Bacteria</taxon>
        <taxon>Bacillati</taxon>
        <taxon>Mycoplasmatota</taxon>
        <taxon>Mycoplasmoidales</taxon>
        <taxon>Metamycoplasmataceae</taxon>
        <taxon>Mesomycoplasma</taxon>
    </lineage>
</organism>
<dbReference type="Proteomes" id="UP000289629">
    <property type="component" value="Chromosome"/>
</dbReference>
<dbReference type="EMBL" id="LR214971">
    <property type="protein sequence ID" value="VEU62730.1"/>
    <property type="molecule type" value="Genomic_DNA"/>
</dbReference>
<feature type="compositionally biased region" description="Low complexity" evidence="1">
    <location>
        <begin position="577"/>
        <end position="594"/>
    </location>
</feature>
<name>A0AAJ5NN00_9BACT</name>
<dbReference type="PROSITE" id="PS51257">
    <property type="entry name" value="PROKAR_LIPOPROTEIN"/>
    <property type="match status" value="1"/>
</dbReference>
<dbReference type="PANTHER" id="PTHR30383">
    <property type="entry name" value="THIOESTERASE 1/PROTEASE 1/LYSOPHOSPHOLIPASE L1"/>
    <property type="match status" value="1"/>
</dbReference>
<keyword evidence="2" id="KW-0812">Transmembrane</keyword>
<evidence type="ECO:0000259" key="3">
    <source>
        <dbReference type="Pfam" id="PF13472"/>
    </source>
</evidence>
<accession>A0AAJ5NN00</accession>
<keyword evidence="2" id="KW-0472">Membrane</keyword>
<dbReference type="PANTHER" id="PTHR30383:SF5">
    <property type="entry name" value="SGNH HYDROLASE-TYPE ESTERASE DOMAIN-CONTAINING PROTEIN"/>
    <property type="match status" value="1"/>
</dbReference>
<keyword evidence="2" id="KW-1133">Transmembrane helix</keyword>
<dbReference type="Pfam" id="PF13472">
    <property type="entry name" value="Lipase_GDSL_2"/>
    <property type="match status" value="1"/>
</dbReference>
<feature type="region of interest" description="Disordered" evidence="1">
    <location>
        <begin position="555"/>
        <end position="594"/>
    </location>
</feature>
<dbReference type="AlphaFoldDB" id="A0AAJ5NN00"/>
<dbReference type="Gene3D" id="3.40.50.1110">
    <property type="entry name" value="SGNH hydrolase"/>
    <property type="match status" value="1"/>
</dbReference>
<dbReference type="GO" id="GO:0004622">
    <property type="term" value="F:phosphatidylcholine lysophospholipase activity"/>
    <property type="evidence" value="ECO:0007669"/>
    <property type="project" value="TreeGrafter"/>
</dbReference>
<dbReference type="InterPro" id="IPR036514">
    <property type="entry name" value="SGNH_hydro_sf"/>
</dbReference>
<protein>
    <submittedName>
        <fullName evidence="4">Prolipoprotein p65</fullName>
    </submittedName>
</protein>
<evidence type="ECO:0000256" key="1">
    <source>
        <dbReference type="SAM" id="MobiDB-lite"/>
    </source>
</evidence>
<dbReference type="InterPro" id="IPR013830">
    <property type="entry name" value="SGNH_hydro"/>
</dbReference>
<sequence length="594" mass="65942">MKFNIKEKKIKLISLGLAPITIFPMLIAAGCSIVAQDQSNLLSKVNYLAIGDSVTAGFNQDTYRDFQGKMDKDGNLSGQSYPAFFAHYLQKINKNSLVSYDNLAISGTTTENWLNLINPKKYPKGKVSDNPLVSGYTGNEKFNEINSVFGKFDKDSYPELISKIKNANLLTMSVGANDPFVVITEFTKFFIPGSKDNEELKKLIDADKSKKREEIIGSYLKSKVNEKIDELKTNLDNLIKELKAINPNLRINLIGYKIPNSTLVRVLQHLLHNELKIELDFIQSSTEKINKIIREVAIKNQENYVDVYDKSLWNENDEKFSATKLDIHPQIQGYKKIAHQLLLKLATNPNEEGDSSVSDLKNSKNFDDIVDGKPTYKQIIDVSSFAKTNKELLNKLNENKNTSEFIDSKSTFDKNQEDAVKNDKVLFTNIIKNFLGSKALGGINIKDLLESSPAKGFLGDRLKDFEPSGSLLKDLEVIQEKLKSLISKKDVVLADELVKAIVEVLESNGAPGKVEKLTRDVLTIRIFGKLVPLFLGGGGSTKSRPKINRESLKKLLDRLKNPTTPKPAKPAAPKPAKPAATQPGTSGSTSGVSS</sequence>
<evidence type="ECO:0000313" key="4">
    <source>
        <dbReference type="EMBL" id="VEU62730.1"/>
    </source>
</evidence>
<dbReference type="RefSeq" id="WP_052506239.1">
    <property type="nucleotide sequence ID" value="NZ_CP007229.1"/>
</dbReference>
<evidence type="ECO:0000256" key="2">
    <source>
        <dbReference type="SAM" id="Phobius"/>
    </source>
</evidence>